<dbReference type="Proteomes" id="UP000830729">
    <property type="component" value="Chromosome"/>
</dbReference>
<evidence type="ECO:0000256" key="2">
    <source>
        <dbReference type="SAM" id="Phobius"/>
    </source>
</evidence>
<dbReference type="AlphaFoldDB" id="A0A8U0HWR8"/>
<keyword evidence="2" id="KW-0812">Transmembrane</keyword>
<sequence>MTRKATLLAVSGAGLTVAALVAVGGAGVAVFLFFAAGLLLAALFGEAGTSPAPEGAGPSPEGDGGDGMGETLEYAEQDGSPTQRGRSVDWGSVALAYVAGLCLSSVGALIAIALS</sequence>
<dbReference type="GeneID" id="72184124"/>
<keyword evidence="2" id="KW-1133">Transmembrane helix</keyword>
<dbReference type="RefSeq" id="WP_248651077.1">
    <property type="nucleotide sequence ID" value="NZ_CP096659.1"/>
</dbReference>
<keyword evidence="4" id="KW-1185">Reference proteome</keyword>
<organism evidence="3 4">
    <name type="scientific">Halorussus limi</name>
    <dbReference type="NCBI Taxonomy" id="2938695"/>
    <lineage>
        <taxon>Archaea</taxon>
        <taxon>Methanobacteriati</taxon>
        <taxon>Methanobacteriota</taxon>
        <taxon>Stenosarchaea group</taxon>
        <taxon>Halobacteria</taxon>
        <taxon>Halobacteriales</taxon>
        <taxon>Haladaptataceae</taxon>
        <taxon>Halorussus</taxon>
    </lineage>
</organism>
<feature type="region of interest" description="Disordered" evidence="1">
    <location>
        <begin position="49"/>
        <end position="86"/>
    </location>
</feature>
<evidence type="ECO:0000313" key="3">
    <source>
        <dbReference type="EMBL" id="UPV75034.1"/>
    </source>
</evidence>
<evidence type="ECO:0000256" key="1">
    <source>
        <dbReference type="SAM" id="MobiDB-lite"/>
    </source>
</evidence>
<evidence type="ECO:0000313" key="4">
    <source>
        <dbReference type="Proteomes" id="UP000830729"/>
    </source>
</evidence>
<accession>A0A8U0HWR8</accession>
<feature type="transmembrane region" description="Helical" evidence="2">
    <location>
        <begin position="94"/>
        <end position="114"/>
    </location>
</feature>
<dbReference type="KEGG" id="halx:M0R89_02955"/>
<protein>
    <submittedName>
        <fullName evidence="3">Uncharacterized protein</fullName>
    </submittedName>
</protein>
<gene>
    <name evidence="3" type="ORF">M0R89_02955</name>
</gene>
<feature type="compositionally biased region" description="Low complexity" evidence="1">
    <location>
        <begin position="49"/>
        <end position="61"/>
    </location>
</feature>
<keyword evidence="2" id="KW-0472">Membrane</keyword>
<reference evidence="3 4" key="1">
    <citation type="submission" date="2022-04" db="EMBL/GenBank/DDBJ databases">
        <title>Diverse halophilic archaea isolated from saline environments.</title>
        <authorList>
            <person name="Cui H.-L."/>
        </authorList>
    </citation>
    <scope>NUCLEOTIDE SEQUENCE [LARGE SCALE GENOMIC DNA]</scope>
    <source>
        <strain evidence="3 4">XZYJT49</strain>
    </source>
</reference>
<dbReference type="EMBL" id="CP096659">
    <property type="protein sequence ID" value="UPV75034.1"/>
    <property type="molecule type" value="Genomic_DNA"/>
</dbReference>
<proteinExistence type="predicted"/>
<name>A0A8U0HWR8_9EURY</name>